<comment type="cofactor">
    <cofactor evidence="7">
        <name>Mg(2+)</name>
        <dbReference type="ChEBI" id="CHEBI:18420"/>
    </cofactor>
</comment>
<dbReference type="GO" id="GO:0051301">
    <property type="term" value="P:cell division"/>
    <property type="evidence" value="ECO:0007669"/>
    <property type="project" value="UniProtKB-KW"/>
</dbReference>
<evidence type="ECO:0000256" key="5">
    <source>
        <dbReference type="ARBA" id="ARBA00023306"/>
    </source>
</evidence>
<feature type="binding site" evidence="7">
    <location>
        <begin position="404"/>
        <end position="407"/>
    </location>
    <ligand>
        <name>meso-2,6-diaminopimelate</name>
        <dbReference type="ChEBI" id="CHEBI:57791"/>
    </ligand>
</feature>
<dbReference type="NCBIfam" id="NF001126">
    <property type="entry name" value="PRK00139.1-4"/>
    <property type="match status" value="1"/>
</dbReference>
<feature type="binding site" evidence="7">
    <location>
        <position position="181"/>
    </location>
    <ligand>
        <name>UDP-N-acetyl-alpha-D-muramoyl-L-alanyl-D-glutamate</name>
        <dbReference type="ChEBI" id="CHEBI:83900"/>
    </ligand>
</feature>
<feature type="binding site" evidence="7">
    <location>
        <begin position="154"/>
        <end position="155"/>
    </location>
    <ligand>
        <name>UDP-N-acetyl-alpha-D-muramoyl-L-alanyl-D-glutamate</name>
        <dbReference type="ChEBI" id="CHEBI:83900"/>
    </ligand>
</feature>
<keyword evidence="4 7" id="KW-0573">Peptidoglycan synthesis</keyword>
<keyword evidence="7" id="KW-0460">Magnesium</keyword>
<dbReference type="GO" id="GO:0008765">
    <property type="term" value="F:UDP-N-acetylmuramoylalanyl-D-glutamate-2,6-diaminopimelate ligase activity"/>
    <property type="evidence" value="ECO:0007669"/>
    <property type="project" value="UniProtKB-UniRule"/>
</dbReference>
<feature type="modified residue" description="N6-carboxylysine" evidence="7">
    <location>
        <position position="221"/>
    </location>
</feature>
<organism evidence="12 13">
    <name type="scientific">Chitinophaga terrae</name>
    <name type="common">ex Kim and Jung 2007</name>
    <dbReference type="NCBI Taxonomy" id="408074"/>
    <lineage>
        <taxon>Bacteria</taxon>
        <taxon>Pseudomonadati</taxon>
        <taxon>Bacteroidota</taxon>
        <taxon>Chitinophagia</taxon>
        <taxon>Chitinophagales</taxon>
        <taxon>Chitinophagaceae</taxon>
        <taxon>Chitinophaga</taxon>
    </lineage>
</organism>
<reference evidence="13" key="1">
    <citation type="submission" date="2016-10" db="EMBL/GenBank/DDBJ databases">
        <authorList>
            <person name="Varghese N."/>
            <person name="Submissions S."/>
        </authorList>
    </citation>
    <scope>NUCLEOTIDE SEQUENCE [LARGE SCALE GENOMIC DNA]</scope>
    <source>
        <strain evidence="13">DSM 23920</strain>
    </source>
</reference>
<dbReference type="GO" id="GO:0005737">
    <property type="term" value="C:cytoplasm"/>
    <property type="evidence" value="ECO:0007669"/>
    <property type="project" value="UniProtKB-SubCell"/>
</dbReference>
<dbReference type="NCBIfam" id="TIGR01085">
    <property type="entry name" value="murE"/>
    <property type="match status" value="1"/>
</dbReference>
<feature type="binding site" evidence="7">
    <location>
        <position position="457"/>
    </location>
    <ligand>
        <name>meso-2,6-diaminopimelate</name>
        <dbReference type="ChEBI" id="CHEBI:57791"/>
    </ligand>
</feature>
<dbReference type="GO" id="GO:0005524">
    <property type="term" value="F:ATP binding"/>
    <property type="evidence" value="ECO:0007669"/>
    <property type="project" value="UniProtKB-UniRule"/>
</dbReference>
<feature type="binding site" evidence="7">
    <location>
        <position position="380"/>
    </location>
    <ligand>
        <name>meso-2,6-diaminopimelate</name>
        <dbReference type="ChEBI" id="CHEBI:57791"/>
    </ligand>
</feature>
<evidence type="ECO:0000256" key="6">
    <source>
        <dbReference type="ARBA" id="ARBA00023316"/>
    </source>
</evidence>
<comment type="catalytic activity">
    <reaction evidence="7">
        <text>UDP-N-acetyl-alpha-D-muramoyl-L-alanyl-D-glutamate + meso-2,6-diaminopimelate + ATP = UDP-N-acetyl-alpha-D-muramoyl-L-alanyl-gamma-D-glutamyl-meso-2,6-diaminopimelate + ADP + phosphate + H(+)</text>
        <dbReference type="Rhea" id="RHEA:23676"/>
        <dbReference type="ChEBI" id="CHEBI:15378"/>
        <dbReference type="ChEBI" id="CHEBI:30616"/>
        <dbReference type="ChEBI" id="CHEBI:43474"/>
        <dbReference type="ChEBI" id="CHEBI:57791"/>
        <dbReference type="ChEBI" id="CHEBI:83900"/>
        <dbReference type="ChEBI" id="CHEBI:83905"/>
        <dbReference type="ChEBI" id="CHEBI:456216"/>
        <dbReference type="EC" id="6.3.2.13"/>
    </reaction>
</comment>
<keyword evidence="7 12" id="KW-0436">Ligase</keyword>
<dbReference type="OrthoDB" id="9800958at2"/>
<keyword evidence="2 7" id="KW-0132">Cell division</keyword>
<dbReference type="AlphaFoldDB" id="A0A1H4DN01"/>
<dbReference type="InterPro" id="IPR004101">
    <property type="entry name" value="Mur_ligase_C"/>
</dbReference>
<dbReference type="InterPro" id="IPR013221">
    <property type="entry name" value="Mur_ligase_cen"/>
</dbReference>
<keyword evidence="7" id="KW-0963">Cytoplasm</keyword>
<dbReference type="Proteomes" id="UP000199656">
    <property type="component" value="Unassembled WGS sequence"/>
</dbReference>
<keyword evidence="6 7" id="KW-0961">Cell wall biogenesis/degradation</keyword>
<keyword evidence="3 7" id="KW-0133">Cell shape</keyword>
<dbReference type="RefSeq" id="WP_089762928.1">
    <property type="nucleotide sequence ID" value="NZ_BKAT01000023.1"/>
</dbReference>
<feature type="binding site" evidence="7">
    <location>
        <position position="187"/>
    </location>
    <ligand>
        <name>UDP-N-acetyl-alpha-D-muramoyl-L-alanyl-D-glutamate</name>
        <dbReference type="ChEBI" id="CHEBI:83900"/>
    </ligand>
</feature>
<evidence type="ECO:0000256" key="8">
    <source>
        <dbReference type="RuleBase" id="RU004135"/>
    </source>
</evidence>
<evidence type="ECO:0000313" key="13">
    <source>
        <dbReference type="Proteomes" id="UP000199656"/>
    </source>
</evidence>
<dbReference type="InterPro" id="IPR005761">
    <property type="entry name" value="UDP-N-AcMur-Glu-dNH2Pim_ligase"/>
</dbReference>
<keyword evidence="5 7" id="KW-0131">Cell cycle</keyword>
<proteinExistence type="inferred from homology"/>
<sequence>MKTLRDILYNVSIQSIHGNNDISVNALTTDSRAVKPGDAFIAVKGVHVDGHAYIEKAVAQGATAIICEELPAQLPETVCFVKVANSAAATGIMAGNFYDNPSNKVQLVGVTGTNGKTTIATLLFRLFSKLGYQCGLLSTVQNQIGDTVIPSTHTTPDPISLNALLAKMVEEGCLYVFMEVSSHAIHQERIAGLKFAGGIFSNITHDHLDYHKTFDEYIRVKKSFFDNLPSGAFALTNIDDKRGMIMLQNTKAKKATYSLRAMADFKGKILENNLTGLVMLVNDTEVHFRLIGEFNAYNLLAVFGAAILLGMDKAKVLQALSDTPGAEGRFDYIVSTNDRIIAIVDYAHTPDALKNVLATIKNLRKGHEQVITVVGCGGDRDTTKRPVMGDVAAENSDRVILTSDNPRSEDPVAIIHEMEAGIPVHLKKKVLSITDRKEAIKTAISLAKKEDIILIAGKGHEKYQEIKGVKHHFDDKEVVTEMMKLMDK</sequence>
<evidence type="ECO:0000259" key="11">
    <source>
        <dbReference type="Pfam" id="PF08245"/>
    </source>
</evidence>
<dbReference type="PANTHER" id="PTHR23135:SF4">
    <property type="entry name" value="UDP-N-ACETYLMURAMOYL-L-ALANYL-D-GLUTAMATE--2,6-DIAMINOPIMELATE LIGASE MURE HOMOLOG, CHLOROPLASTIC"/>
    <property type="match status" value="1"/>
</dbReference>
<keyword evidence="7" id="KW-0067">ATP-binding</keyword>
<evidence type="ECO:0000256" key="1">
    <source>
        <dbReference type="ARBA" id="ARBA00005898"/>
    </source>
</evidence>
<evidence type="ECO:0000259" key="10">
    <source>
        <dbReference type="Pfam" id="PF02875"/>
    </source>
</evidence>
<comment type="function">
    <text evidence="7">Catalyzes the addition of meso-diaminopimelic acid to the nucleotide precursor UDP-N-acetylmuramoyl-L-alanyl-D-glutamate (UMAG) in the biosynthesis of bacterial cell-wall peptidoglycan.</text>
</comment>
<dbReference type="InterPro" id="IPR035911">
    <property type="entry name" value="MurE/MurF_N"/>
</dbReference>
<dbReference type="Pfam" id="PF02875">
    <property type="entry name" value="Mur_ligase_C"/>
    <property type="match status" value="1"/>
</dbReference>
<comment type="caution">
    <text evidence="7">Lacks conserved residue(s) required for the propagation of feature annotation.</text>
</comment>
<dbReference type="SUPFAM" id="SSF53623">
    <property type="entry name" value="MurD-like peptide ligases, catalytic domain"/>
    <property type="match status" value="1"/>
</dbReference>
<feature type="binding site" evidence="7">
    <location>
        <position position="31"/>
    </location>
    <ligand>
        <name>UDP-N-acetyl-alpha-D-muramoyl-L-alanyl-D-glutamate</name>
        <dbReference type="ChEBI" id="CHEBI:83900"/>
    </ligand>
</feature>
<dbReference type="EC" id="6.3.2.13" evidence="7"/>
<keyword evidence="7" id="KW-0547">Nucleotide-binding</keyword>
<dbReference type="SUPFAM" id="SSF63418">
    <property type="entry name" value="MurE/MurF N-terminal domain"/>
    <property type="match status" value="1"/>
</dbReference>
<feature type="binding site" evidence="7">
    <location>
        <position position="461"/>
    </location>
    <ligand>
        <name>meso-2,6-diaminopimelate</name>
        <dbReference type="ChEBI" id="CHEBI:57791"/>
    </ligand>
</feature>
<evidence type="ECO:0000256" key="4">
    <source>
        <dbReference type="ARBA" id="ARBA00022984"/>
    </source>
</evidence>
<feature type="binding site" evidence="7">
    <location>
        <position position="189"/>
    </location>
    <ligand>
        <name>UDP-N-acetyl-alpha-D-muramoyl-L-alanyl-D-glutamate</name>
        <dbReference type="ChEBI" id="CHEBI:83900"/>
    </ligand>
</feature>
<dbReference type="GO" id="GO:0071555">
    <property type="term" value="P:cell wall organization"/>
    <property type="evidence" value="ECO:0007669"/>
    <property type="project" value="UniProtKB-KW"/>
</dbReference>
<name>A0A1H4DN01_9BACT</name>
<evidence type="ECO:0000256" key="2">
    <source>
        <dbReference type="ARBA" id="ARBA00022618"/>
    </source>
</evidence>
<dbReference type="InterPro" id="IPR036615">
    <property type="entry name" value="Mur_ligase_C_dom_sf"/>
</dbReference>
<feature type="short sequence motif" description="Meso-diaminopimelate recognition motif" evidence="7">
    <location>
        <begin position="404"/>
        <end position="407"/>
    </location>
</feature>
<dbReference type="GO" id="GO:0008360">
    <property type="term" value="P:regulation of cell shape"/>
    <property type="evidence" value="ECO:0007669"/>
    <property type="project" value="UniProtKB-KW"/>
</dbReference>
<dbReference type="GO" id="GO:0009252">
    <property type="term" value="P:peptidoglycan biosynthetic process"/>
    <property type="evidence" value="ECO:0007669"/>
    <property type="project" value="UniProtKB-UniRule"/>
</dbReference>
<gene>
    <name evidence="7" type="primary">murE</name>
    <name evidence="12" type="ORF">SAMN05660909_03182</name>
</gene>
<dbReference type="SUPFAM" id="SSF53244">
    <property type="entry name" value="MurD-like peptide ligases, peptide-binding domain"/>
    <property type="match status" value="1"/>
</dbReference>
<dbReference type="Pfam" id="PF01225">
    <property type="entry name" value="Mur_ligase"/>
    <property type="match status" value="1"/>
</dbReference>
<comment type="pathway">
    <text evidence="7 8">Cell wall biogenesis; peptidoglycan biosynthesis.</text>
</comment>
<dbReference type="STRING" id="408074.SAMN05660909_03182"/>
<feature type="domain" description="Mur ligase central" evidence="11">
    <location>
        <begin position="110"/>
        <end position="306"/>
    </location>
</feature>
<dbReference type="PANTHER" id="PTHR23135">
    <property type="entry name" value="MUR LIGASE FAMILY MEMBER"/>
    <property type="match status" value="1"/>
</dbReference>
<evidence type="ECO:0000256" key="3">
    <source>
        <dbReference type="ARBA" id="ARBA00022960"/>
    </source>
</evidence>
<evidence type="ECO:0000313" key="12">
    <source>
        <dbReference type="EMBL" id="SEA73572.1"/>
    </source>
</evidence>
<keyword evidence="13" id="KW-1185">Reference proteome</keyword>
<dbReference type="Gene3D" id="3.90.190.20">
    <property type="entry name" value="Mur ligase, C-terminal domain"/>
    <property type="match status" value="1"/>
</dbReference>
<feature type="domain" description="Mur ligase N-terminal catalytic" evidence="9">
    <location>
        <begin position="24"/>
        <end position="71"/>
    </location>
</feature>
<dbReference type="Gene3D" id="3.40.1390.10">
    <property type="entry name" value="MurE/MurF, N-terminal domain"/>
    <property type="match status" value="1"/>
</dbReference>
<dbReference type="Pfam" id="PF08245">
    <property type="entry name" value="Mur_ligase_M"/>
    <property type="match status" value="1"/>
</dbReference>
<dbReference type="EMBL" id="FNRL01000014">
    <property type="protein sequence ID" value="SEA73572.1"/>
    <property type="molecule type" value="Genomic_DNA"/>
</dbReference>
<evidence type="ECO:0000256" key="7">
    <source>
        <dbReference type="HAMAP-Rule" id="MF_00208"/>
    </source>
</evidence>
<dbReference type="Gene3D" id="3.40.1190.10">
    <property type="entry name" value="Mur-like, catalytic domain"/>
    <property type="match status" value="1"/>
</dbReference>
<dbReference type="GO" id="GO:0000287">
    <property type="term" value="F:magnesium ion binding"/>
    <property type="evidence" value="ECO:0007669"/>
    <property type="project" value="UniProtKB-UniRule"/>
</dbReference>
<dbReference type="HAMAP" id="MF_00208">
    <property type="entry name" value="MurE"/>
    <property type="match status" value="1"/>
</dbReference>
<accession>A0A1H4DN01</accession>
<dbReference type="InterPro" id="IPR000713">
    <property type="entry name" value="Mur_ligase_N"/>
</dbReference>
<dbReference type="InterPro" id="IPR036565">
    <property type="entry name" value="Mur-like_cat_sf"/>
</dbReference>
<comment type="subcellular location">
    <subcellularLocation>
        <location evidence="7 8">Cytoplasm</location>
    </subcellularLocation>
</comment>
<comment type="similarity">
    <text evidence="1 7">Belongs to the MurCDEF family. MurE subfamily.</text>
</comment>
<evidence type="ECO:0000259" key="9">
    <source>
        <dbReference type="Pfam" id="PF01225"/>
    </source>
</evidence>
<comment type="PTM">
    <text evidence="7">Carboxylation is probably crucial for Mg(2+) binding and, consequently, for the gamma-phosphate positioning of ATP.</text>
</comment>
<feature type="domain" description="Mur ligase C-terminal" evidence="10">
    <location>
        <begin position="328"/>
        <end position="459"/>
    </location>
</feature>
<dbReference type="UniPathway" id="UPA00219"/>
<feature type="binding site" evidence="7">
    <location>
        <begin position="112"/>
        <end position="118"/>
    </location>
    <ligand>
        <name>ATP</name>
        <dbReference type="ChEBI" id="CHEBI:30616"/>
    </ligand>
</feature>
<protein>
    <recommendedName>
        <fullName evidence="7">UDP-N-acetylmuramoyl-L-alanyl-D-glutamate--2,6-diaminopimelate ligase</fullName>
        <ecNumber evidence="7">6.3.2.13</ecNumber>
    </recommendedName>
    <alternativeName>
        <fullName evidence="7">Meso-A2pm-adding enzyme</fullName>
    </alternativeName>
    <alternativeName>
        <fullName evidence="7">Meso-diaminopimelate-adding enzyme</fullName>
    </alternativeName>
    <alternativeName>
        <fullName evidence="7">UDP-MurNAc-L-Ala-D-Glu:meso-diaminopimelate ligase</fullName>
    </alternativeName>
    <alternativeName>
        <fullName evidence="7">UDP-MurNAc-tripeptide synthetase</fullName>
    </alternativeName>
    <alternativeName>
        <fullName evidence="7">UDP-N-acetylmuramyl-tripeptide synthetase</fullName>
    </alternativeName>
</protein>